<organism evidence="1 2">
    <name type="scientific">Ambispora gerdemannii</name>
    <dbReference type="NCBI Taxonomy" id="144530"/>
    <lineage>
        <taxon>Eukaryota</taxon>
        <taxon>Fungi</taxon>
        <taxon>Fungi incertae sedis</taxon>
        <taxon>Mucoromycota</taxon>
        <taxon>Glomeromycotina</taxon>
        <taxon>Glomeromycetes</taxon>
        <taxon>Archaeosporales</taxon>
        <taxon>Ambisporaceae</taxon>
        <taxon>Ambispora</taxon>
    </lineage>
</organism>
<gene>
    <name evidence="1" type="ORF">AGERDE_LOCUS12295</name>
</gene>
<reference evidence="1" key="1">
    <citation type="submission" date="2021-06" db="EMBL/GenBank/DDBJ databases">
        <authorList>
            <person name="Kallberg Y."/>
            <person name="Tangrot J."/>
            <person name="Rosling A."/>
        </authorList>
    </citation>
    <scope>NUCLEOTIDE SEQUENCE</scope>
    <source>
        <strain evidence="1">MT106</strain>
    </source>
</reference>
<name>A0A9N9EFL9_9GLOM</name>
<dbReference type="Proteomes" id="UP000789831">
    <property type="component" value="Unassembled WGS sequence"/>
</dbReference>
<dbReference type="EMBL" id="CAJVPL010007899">
    <property type="protein sequence ID" value="CAG8671881.1"/>
    <property type="molecule type" value="Genomic_DNA"/>
</dbReference>
<keyword evidence="2" id="KW-1185">Reference proteome</keyword>
<dbReference type="AlphaFoldDB" id="A0A9N9EFL9"/>
<sequence length="107" mass="11645">MSTTKPEILKVVDRSVVDISVVVGSWKLGFLSDVADDSSLNPHKTFKQLSFEGSLGGMDELFYSTTPADVHGIHVSTIIVVNYISRVCPAWSTSLIPFRVTGKFRGG</sequence>
<evidence type="ECO:0000313" key="1">
    <source>
        <dbReference type="EMBL" id="CAG8671881.1"/>
    </source>
</evidence>
<protein>
    <submittedName>
        <fullName evidence="1">339_t:CDS:1</fullName>
    </submittedName>
</protein>
<evidence type="ECO:0000313" key="2">
    <source>
        <dbReference type="Proteomes" id="UP000789831"/>
    </source>
</evidence>
<accession>A0A9N9EFL9</accession>
<proteinExistence type="predicted"/>
<comment type="caution">
    <text evidence="1">The sequence shown here is derived from an EMBL/GenBank/DDBJ whole genome shotgun (WGS) entry which is preliminary data.</text>
</comment>